<proteinExistence type="predicted"/>
<dbReference type="AlphaFoldDB" id="A0AAV3RL55"/>
<dbReference type="PANTHER" id="PTHR36707:SF1">
    <property type="entry name" value="T20M3.17 PROTEIN"/>
    <property type="match status" value="1"/>
</dbReference>
<gene>
    <name evidence="1" type="ORF">LIER_28276</name>
</gene>
<comment type="caution">
    <text evidence="1">The sequence shown here is derived from an EMBL/GenBank/DDBJ whole genome shotgun (WGS) entry which is preliminary data.</text>
</comment>
<evidence type="ECO:0000313" key="1">
    <source>
        <dbReference type="EMBL" id="GAA0175017.1"/>
    </source>
</evidence>
<dbReference type="PANTHER" id="PTHR36707">
    <property type="entry name" value="T20M3.17 PROTEIN"/>
    <property type="match status" value="1"/>
</dbReference>
<protein>
    <submittedName>
        <fullName evidence="1">Uncharacterized protein</fullName>
    </submittedName>
</protein>
<organism evidence="1 2">
    <name type="scientific">Lithospermum erythrorhizon</name>
    <name type="common">Purple gromwell</name>
    <name type="synonym">Lithospermum officinale var. erythrorhizon</name>
    <dbReference type="NCBI Taxonomy" id="34254"/>
    <lineage>
        <taxon>Eukaryota</taxon>
        <taxon>Viridiplantae</taxon>
        <taxon>Streptophyta</taxon>
        <taxon>Embryophyta</taxon>
        <taxon>Tracheophyta</taxon>
        <taxon>Spermatophyta</taxon>
        <taxon>Magnoliopsida</taxon>
        <taxon>eudicotyledons</taxon>
        <taxon>Gunneridae</taxon>
        <taxon>Pentapetalae</taxon>
        <taxon>asterids</taxon>
        <taxon>lamiids</taxon>
        <taxon>Boraginales</taxon>
        <taxon>Boraginaceae</taxon>
        <taxon>Boraginoideae</taxon>
        <taxon>Lithospermeae</taxon>
        <taxon>Lithospermum</taxon>
    </lineage>
</organism>
<keyword evidence="2" id="KW-1185">Reference proteome</keyword>
<evidence type="ECO:0000313" key="2">
    <source>
        <dbReference type="Proteomes" id="UP001454036"/>
    </source>
</evidence>
<sequence>MRDPDSPPPAAGNDDADCELFWELKKQGWPDIESYVCLFASSGCSSSSPSFLDHQRFDPLSNLDMSAWQHLLFVLMLLINTNTSFRGKSSLKNGCSQGLIKEQKFDIDKCGSYGSLVDLEEENSDLQPDFPSMSYKRSTIFSNIQALNSRISGDVEDTAKFPFDVDVDMKEFHSIDDADEPLFWTSALKSAWISDPGSNFFAMSPPKKGIEMIGEKTADLLKVEEVNLDEVNTDEPLVWNSDHKFEWSPEVAWNLFNMSPSKRKRGEVLENQNKLEYFKVDKNSSKMMVDLEDLKPDELFVWPSDQKLDWNSEEVFNLFTMSPLKRRQTRDAGMGDETLFWPSDSAFDWEHEAARNFFAMSPRRGKKISFESSTTREVEVKASQKRNRRIGGVRESPRVVELRNGSAGSKGVTRTKSMPANMRKCSPFANKEGIL</sequence>
<name>A0AAV3RL55_LITER</name>
<dbReference type="EMBL" id="BAABME010009357">
    <property type="protein sequence ID" value="GAA0175017.1"/>
    <property type="molecule type" value="Genomic_DNA"/>
</dbReference>
<reference evidence="1 2" key="1">
    <citation type="submission" date="2024-01" db="EMBL/GenBank/DDBJ databases">
        <title>The complete chloroplast genome sequence of Lithospermum erythrorhizon: insights into the phylogenetic relationship among Boraginaceae species and the maternal lineages of purple gromwells.</title>
        <authorList>
            <person name="Okada T."/>
            <person name="Watanabe K."/>
        </authorList>
    </citation>
    <scope>NUCLEOTIDE SEQUENCE [LARGE SCALE GENOMIC DNA]</scope>
</reference>
<accession>A0AAV3RL55</accession>
<dbReference type="Proteomes" id="UP001454036">
    <property type="component" value="Unassembled WGS sequence"/>
</dbReference>